<keyword evidence="1" id="KW-0812">Transmembrane</keyword>
<accession>A0A8N4IDX5</accession>
<sequence length="141" mass="16038">MKRSREKEKRKFQSLERGKEREIGKIKARSKLIGQLFATIPIVVFTGLTRNPKPFSFLCWESRHGCGRWKQGRVWQHQSEAFVCGKDSDGACVAVVIWVGVLVRCYQIFGSDHAGIFYGILGETIVLVLISLVVVVCSYFR</sequence>
<keyword evidence="1" id="KW-1133">Transmembrane helix</keyword>
<feature type="transmembrane region" description="Helical" evidence="1">
    <location>
        <begin position="115"/>
        <end position="140"/>
    </location>
</feature>
<dbReference type="AlphaFoldDB" id="A0A8N4IDX5"/>
<keyword evidence="2" id="KW-1185">Reference proteome</keyword>
<name>A0A8N4IDX5_ELAGV</name>
<gene>
    <name evidence="3" type="primary">LOC105044930</name>
</gene>
<organism evidence="2 3">
    <name type="scientific">Elaeis guineensis var. tenera</name>
    <name type="common">Oil palm</name>
    <dbReference type="NCBI Taxonomy" id="51953"/>
    <lineage>
        <taxon>Eukaryota</taxon>
        <taxon>Viridiplantae</taxon>
        <taxon>Streptophyta</taxon>
        <taxon>Embryophyta</taxon>
        <taxon>Tracheophyta</taxon>
        <taxon>Spermatophyta</taxon>
        <taxon>Magnoliopsida</taxon>
        <taxon>Liliopsida</taxon>
        <taxon>Arecaceae</taxon>
        <taxon>Arecoideae</taxon>
        <taxon>Cocoseae</taxon>
        <taxon>Elaeidinae</taxon>
        <taxon>Elaeis</taxon>
    </lineage>
</organism>
<evidence type="ECO:0000256" key="1">
    <source>
        <dbReference type="SAM" id="Phobius"/>
    </source>
</evidence>
<dbReference type="RefSeq" id="XP_029120389.1">
    <property type="nucleotide sequence ID" value="XM_029264556.1"/>
</dbReference>
<reference evidence="3" key="1">
    <citation type="submission" date="2025-08" db="UniProtKB">
        <authorList>
            <consortium name="RefSeq"/>
        </authorList>
    </citation>
    <scope>IDENTIFICATION</scope>
</reference>
<evidence type="ECO:0000313" key="3">
    <source>
        <dbReference type="RefSeq" id="XP_029120389.1"/>
    </source>
</evidence>
<dbReference type="Proteomes" id="UP000504607">
    <property type="component" value="Chromosome 5"/>
</dbReference>
<evidence type="ECO:0000313" key="2">
    <source>
        <dbReference type="Proteomes" id="UP000504607"/>
    </source>
</evidence>
<keyword evidence="1" id="KW-0472">Membrane</keyword>
<protein>
    <submittedName>
        <fullName evidence="3">Uncharacterized protein LOC105044930 isoform X1</fullName>
    </submittedName>
</protein>
<proteinExistence type="predicted"/>